<protein>
    <recommendedName>
        <fullName evidence="2">DCD domain-containing protein</fullName>
    </recommendedName>
</protein>
<dbReference type="Proteomes" id="UP001165085">
    <property type="component" value="Unassembled WGS sequence"/>
</dbReference>
<evidence type="ECO:0000259" key="2">
    <source>
        <dbReference type="PROSITE" id="PS51222"/>
    </source>
</evidence>
<name>A0A9W7EDT7_9STRA</name>
<gene>
    <name evidence="3" type="ORF">TrST_g12122</name>
</gene>
<dbReference type="OrthoDB" id="193787at2759"/>
<dbReference type="Pfam" id="PF12872">
    <property type="entry name" value="OST-HTH"/>
    <property type="match status" value="2"/>
</dbReference>
<dbReference type="AlphaFoldDB" id="A0A9W7EDT7"/>
<feature type="region of interest" description="Disordered" evidence="1">
    <location>
        <begin position="17"/>
        <end position="148"/>
    </location>
</feature>
<keyword evidence="4" id="KW-1185">Reference proteome</keyword>
<reference evidence="4" key="1">
    <citation type="journal article" date="2023" name="Commun. Biol.">
        <title>Genome analysis of Parmales, the sister group of diatoms, reveals the evolutionary specialization of diatoms from phago-mixotrophs to photoautotrophs.</title>
        <authorList>
            <person name="Ban H."/>
            <person name="Sato S."/>
            <person name="Yoshikawa S."/>
            <person name="Yamada K."/>
            <person name="Nakamura Y."/>
            <person name="Ichinomiya M."/>
            <person name="Sato N."/>
            <person name="Blanc-Mathieu R."/>
            <person name="Endo H."/>
            <person name="Kuwata A."/>
            <person name="Ogata H."/>
        </authorList>
    </citation>
    <scope>NUCLEOTIDE SEQUENCE [LARGE SCALE GENOMIC DNA]</scope>
    <source>
        <strain evidence="4">NIES 3701</strain>
    </source>
</reference>
<dbReference type="SMART" id="SM00767">
    <property type="entry name" value="DCD"/>
    <property type="match status" value="1"/>
</dbReference>
<comment type="caution">
    <text evidence="3">The sequence shown here is derived from an EMBL/GenBank/DDBJ whole genome shotgun (WGS) entry which is preliminary data.</text>
</comment>
<dbReference type="Pfam" id="PF10539">
    <property type="entry name" value="Dev_Cell_Death"/>
    <property type="match status" value="1"/>
</dbReference>
<proteinExistence type="predicted"/>
<feature type="compositionally biased region" description="Gly residues" evidence="1">
    <location>
        <begin position="90"/>
        <end position="99"/>
    </location>
</feature>
<dbReference type="InterPro" id="IPR025605">
    <property type="entry name" value="OST-HTH/LOTUS_dom"/>
</dbReference>
<sequence length="689" mass="74684">MSGFSAMNLGFQEVGRPNNNAMGYQQNRTQGHQGGQHPAYNVAARQHGSNAHQGYRGSAGFHGPQGGRGYSAAAAGNSGRHNTWASRHGPSGGGRGNNSGRGQTPPSSPPRHGSAGHPSAMKSYQLPGSGVYPNKHATNPNLPAFRRSPKDRHQLKPYVVAEIVEFVAKRFECKMQRDFEEADNIQEFLEQEYNIVVHDTLRQWWYRGDRPGNVLTVSPTSTSSPPVAAPAPAPSPSIASGLGLTGVGGTSLSGVGGTSLSGIGGLGFGTDFSLTTPALATASPPGRKGSNPQGASLIASADGKKVPTVVAAARAAWVFNCTEATRVECVQRRLFGCPAPKNYERMNPGDIVYLSNVTQRTLEGPFLALTSIMKDIVPEAWAGRYMWQVSVDKLGDNIIRVSRDEVSKITGYGNNRSRIYYFNEKQHRQVLMLLTERGYKDGCGDSVDPLVALKALSLNEPIATPVPAGGSVALGTFDRTLAARENMNIPPGQPMPATLRAWIIEVCSMKKGQEKVNCGYVGDQVKKRFGSFDFNVYPPGFARLHEFVQSLGFIVEVIDKHPYVHTKFDHLANKVDPTAISPSLKLKMEQQRSNAGFKNSISAANHAPSAVVADSKPPTLAIVLKTMNEILLAYDDRKVNSGQMNDNLKKRFPAFNHQEHGYAKFHEFCKGVGFKVIIWNGHPWVQEKD</sequence>
<evidence type="ECO:0000313" key="3">
    <source>
        <dbReference type="EMBL" id="GMH72748.1"/>
    </source>
</evidence>
<dbReference type="InterPro" id="IPR013989">
    <property type="entry name" value="Dev_and_cell_death_domain"/>
</dbReference>
<feature type="compositionally biased region" description="Polar residues" evidence="1">
    <location>
        <begin position="17"/>
        <end position="31"/>
    </location>
</feature>
<evidence type="ECO:0000313" key="4">
    <source>
        <dbReference type="Proteomes" id="UP001165085"/>
    </source>
</evidence>
<accession>A0A9W7EDT7</accession>
<evidence type="ECO:0000256" key="1">
    <source>
        <dbReference type="SAM" id="MobiDB-lite"/>
    </source>
</evidence>
<feature type="domain" description="DCD" evidence="2">
    <location>
        <begin position="312"/>
        <end position="437"/>
    </location>
</feature>
<organism evidence="3 4">
    <name type="scientific">Triparma strigata</name>
    <dbReference type="NCBI Taxonomy" id="1606541"/>
    <lineage>
        <taxon>Eukaryota</taxon>
        <taxon>Sar</taxon>
        <taxon>Stramenopiles</taxon>
        <taxon>Ochrophyta</taxon>
        <taxon>Bolidophyceae</taxon>
        <taxon>Parmales</taxon>
        <taxon>Triparmaceae</taxon>
        <taxon>Triparma</taxon>
    </lineage>
</organism>
<dbReference type="EMBL" id="BRXY01000159">
    <property type="protein sequence ID" value="GMH72748.1"/>
    <property type="molecule type" value="Genomic_DNA"/>
</dbReference>
<dbReference type="PROSITE" id="PS51222">
    <property type="entry name" value="DCD"/>
    <property type="match status" value="1"/>
</dbReference>